<comment type="caution">
    <text evidence="1">The sequence shown here is derived from an EMBL/GenBank/DDBJ whole genome shotgun (WGS) entry which is preliminary data.</text>
</comment>
<dbReference type="EMBL" id="JAHRIN010067225">
    <property type="protein sequence ID" value="MEQ2214097.1"/>
    <property type="molecule type" value="Genomic_DNA"/>
</dbReference>
<organism evidence="1 2">
    <name type="scientific">Xenoophorus captivus</name>
    <dbReference type="NCBI Taxonomy" id="1517983"/>
    <lineage>
        <taxon>Eukaryota</taxon>
        <taxon>Metazoa</taxon>
        <taxon>Chordata</taxon>
        <taxon>Craniata</taxon>
        <taxon>Vertebrata</taxon>
        <taxon>Euteleostomi</taxon>
        <taxon>Actinopterygii</taxon>
        <taxon>Neopterygii</taxon>
        <taxon>Teleostei</taxon>
        <taxon>Neoteleostei</taxon>
        <taxon>Acanthomorphata</taxon>
        <taxon>Ovalentaria</taxon>
        <taxon>Atherinomorphae</taxon>
        <taxon>Cyprinodontiformes</taxon>
        <taxon>Goodeidae</taxon>
        <taxon>Xenoophorus</taxon>
    </lineage>
</organism>
<gene>
    <name evidence="1" type="ORF">XENOCAPTIV_023287</name>
</gene>
<accession>A0ABV0S0M7</accession>
<name>A0ABV0S0M7_9TELE</name>
<evidence type="ECO:0000313" key="2">
    <source>
        <dbReference type="Proteomes" id="UP001434883"/>
    </source>
</evidence>
<proteinExistence type="predicted"/>
<evidence type="ECO:0000313" key="1">
    <source>
        <dbReference type="EMBL" id="MEQ2214097.1"/>
    </source>
</evidence>
<protein>
    <submittedName>
        <fullName evidence="1">Uncharacterized protein</fullName>
    </submittedName>
</protein>
<keyword evidence="2" id="KW-1185">Reference proteome</keyword>
<dbReference type="Proteomes" id="UP001434883">
    <property type="component" value="Unassembled WGS sequence"/>
</dbReference>
<sequence>MLVVSLPVAVEKVDKYFSIIGGHFFRSSSRTLKGKGDVMIPALQLYLDCADYSLPSPALGCSYLNSCSSPAQCEIV</sequence>
<reference evidence="1 2" key="1">
    <citation type="submission" date="2021-06" db="EMBL/GenBank/DDBJ databases">
        <authorList>
            <person name="Palmer J.M."/>
        </authorList>
    </citation>
    <scope>NUCLEOTIDE SEQUENCE [LARGE SCALE GENOMIC DNA]</scope>
    <source>
        <strain evidence="1 2">XC_2019</strain>
        <tissue evidence="1">Muscle</tissue>
    </source>
</reference>
<feature type="non-terminal residue" evidence="1">
    <location>
        <position position="76"/>
    </location>
</feature>